<organism evidence="1 2">
    <name type="scientific">Heterobasidion irregulare (strain TC 32-1)</name>
    <dbReference type="NCBI Taxonomy" id="747525"/>
    <lineage>
        <taxon>Eukaryota</taxon>
        <taxon>Fungi</taxon>
        <taxon>Dikarya</taxon>
        <taxon>Basidiomycota</taxon>
        <taxon>Agaricomycotina</taxon>
        <taxon>Agaricomycetes</taxon>
        <taxon>Russulales</taxon>
        <taxon>Bondarzewiaceae</taxon>
        <taxon>Heterobasidion</taxon>
        <taxon>Heterobasidion annosum species complex</taxon>
    </lineage>
</organism>
<dbReference type="STRING" id="747525.W4KQZ7"/>
<dbReference type="eggNOG" id="ENOG502STZU">
    <property type="taxonomic scope" value="Eukaryota"/>
</dbReference>
<proteinExistence type="predicted"/>
<gene>
    <name evidence="1" type="ORF">HETIRDRAFT_243376</name>
</gene>
<dbReference type="AlphaFoldDB" id="W4KQZ7"/>
<accession>W4KQZ7</accession>
<name>W4KQZ7_HETIT</name>
<dbReference type="OrthoDB" id="3349961at2759"/>
<protein>
    <submittedName>
        <fullName evidence="1">Uncharacterized protein</fullName>
    </submittedName>
</protein>
<dbReference type="InParanoid" id="W4KQZ7"/>
<reference evidence="1 2" key="1">
    <citation type="journal article" date="2012" name="New Phytol.">
        <title>Insight into trade-off between wood decay and parasitism from the genome of a fungal forest pathogen.</title>
        <authorList>
            <person name="Olson A."/>
            <person name="Aerts A."/>
            <person name="Asiegbu F."/>
            <person name="Belbahri L."/>
            <person name="Bouzid O."/>
            <person name="Broberg A."/>
            <person name="Canback B."/>
            <person name="Coutinho P.M."/>
            <person name="Cullen D."/>
            <person name="Dalman K."/>
            <person name="Deflorio G."/>
            <person name="van Diepen L.T."/>
            <person name="Dunand C."/>
            <person name="Duplessis S."/>
            <person name="Durling M."/>
            <person name="Gonthier P."/>
            <person name="Grimwood J."/>
            <person name="Fossdal C.G."/>
            <person name="Hansson D."/>
            <person name="Henrissat B."/>
            <person name="Hietala A."/>
            <person name="Himmelstrand K."/>
            <person name="Hoffmeister D."/>
            <person name="Hogberg N."/>
            <person name="James T.Y."/>
            <person name="Karlsson M."/>
            <person name="Kohler A."/>
            <person name="Kues U."/>
            <person name="Lee Y.H."/>
            <person name="Lin Y.C."/>
            <person name="Lind M."/>
            <person name="Lindquist E."/>
            <person name="Lombard V."/>
            <person name="Lucas S."/>
            <person name="Lunden K."/>
            <person name="Morin E."/>
            <person name="Murat C."/>
            <person name="Park J."/>
            <person name="Raffaello T."/>
            <person name="Rouze P."/>
            <person name="Salamov A."/>
            <person name="Schmutz J."/>
            <person name="Solheim H."/>
            <person name="Stahlberg J."/>
            <person name="Velez H."/>
            <person name="de Vries R.P."/>
            <person name="Wiebenga A."/>
            <person name="Woodward S."/>
            <person name="Yakovlev I."/>
            <person name="Garbelotto M."/>
            <person name="Martin F."/>
            <person name="Grigoriev I.V."/>
            <person name="Stenlid J."/>
        </authorList>
    </citation>
    <scope>NUCLEOTIDE SEQUENCE [LARGE SCALE GENOMIC DNA]</scope>
    <source>
        <strain evidence="1 2">TC 32-1</strain>
    </source>
</reference>
<sequence length="106" mass="12808">RRQESPWEVVDSKSVEPVSIWDDEEVQSRPFPDLEIIYIHDTPVTRTYVFDIKKEKDFENALSFAQQQLLQEVRTKGYNVLWHESWRVTLFRKGKKHRVEVRYSGR</sequence>
<feature type="non-terminal residue" evidence="1">
    <location>
        <position position="1"/>
    </location>
</feature>
<keyword evidence="2" id="KW-1185">Reference proteome</keyword>
<dbReference type="Proteomes" id="UP000030671">
    <property type="component" value="Unassembled WGS sequence"/>
</dbReference>
<dbReference type="EMBL" id="KI925454">
    <property type="protein sequence ID" value="ETW87486.1"/>
    <property type="molecule type" value="Genomic_DNA"/>
</dbReference>
<dbReference type="GeneID" id="20668983"/>
<dbReference type="RefSeq" id="XP_009541380.1">
    <property type="nucleotide sequence ID" value="XM_009543085.1"/>
</dbReference>
<dbReference type="HOGENOM" id="CLU_141768_1_0_1"/>
<dbReference type="KEGG" id="hir:HETIRDRAFT_243376"/>
<feature type="non-terminal residue" evidence="1">
    <location>
        <position position="106"/>
    </location>
</feature>
<evidence type="ECO:0000313" key="1">
    <source>
        <dbReference type="EMBL" id="ETW87486.1"/>
    </source>
</evidence>
<evidence type="ECO:0000313" key="2">
    <source>
        <dbReference type="Proteomes" id="UP000030671"/>
    </source>
</evidence>